<feature type="transmembrane region" description="Helical" evidence="8">
    <location>
        <begin position="149"/>
        <end position="167"/>
    </location>
</feature>
<name>A0ABD5P8D9_9EURY</name>
<dbReference type="InterPro" id="IPR035965">
    <property type="entry name" value="PAS-like_dom_sf"/>
</dbReference>
<evidence type="ECO:0000259" key="9">
    <source>
        <dbReference type="PROSITE" id="PS50109"/>
    </source>
</evidence>
<organism evidence="11 12">
    <name type="scientific">Halobium salinum</name>
    <dbReference type="NCBI Taxonomy" id="1364940"/>
    <lineage>
        <taxon>Archaea</taxon>
        <taxon>Methanobacteriati</taxon>
        <taxon>Methanobacteriota</taxon>
        <taxon>Stenosarchaea group</taxon>
        <taxon>Halobacteria</taxon>
        <taxon>Halobacteriales</taxon>
        <taxon>Haloferacaceae</taxon>
        <taxon>Halobium</taxon>
    </lineage>
</organism>
<dbReference type="InterPro" id="IPR005467">
    <property type="entry name" value="His_kinase_dom"/>
</dbReference>
<evidence type="ECO:0000259" key="10">
    <source>
        <dbReference type="PROSITE" id="PS50112"/>
    </source>
</evidence>
<dbReference type="PANTHER" id="PTHR44936">
    <property type="entry name" value="SENSOR PROTEIN CREC"/>
    <property type="match status" value="1"/>
</dbReference>
<dbReference type="InterPro" id="IPR013656">
    <property type="entry name" value="PAS_4"/>
</dbReference>
<evidence type="ECO:0000256" key="5">
    <source>
        <dbReference type="ARBA" id="ARBA00022777"/>
    </source>
</evidence>
<feature type="region of interest" description="Disordered" evidence="7">
    <location>
        <begin position="301"/>
        <end position="331"/>
    </location>
</feature>
<dbReference type="SMART" id="SM00387">
    <property type="entry name" value="HATPase_c"/>
    <property type="match status" value="1"/>
</dbReference>
<feature type="compositionally biased region" description="Low complexity" evidence="7">
    <location>
        <begin position="301"/>
        <end position="310"/>
    </location>
</feature>
<evidence type="ECO:0000256" key="1">
    <source>
        <dbReference type="ARBA" id="ARBA00000085"/>
    </source>
</evidence>
<dbReference type="InterPro" id="IPR036890">
    <property type="entry name" value="HATPase_C_sf"/>
</dbReference>
<evidence type="ECO:0000313" key="12">
    <source>
        <dbReference type="Proteomes" id="UP001595921"/>
    </source>
</evidence>
<dbReference type="GO" id="GO:0004673">
    <property type="term" value="F:protein histidine kinase activity"/>
    <property type="evidence" value="ECO:0007669"/>
    <property type="project" value="UniProtKB-EC"/>
</dbReference>
<dbReference type="Gene3D" id="3.30.565.10">
    <property type="entry name" value="Histidine kinase-like ATPase, C-terminal domain"/>
    <property type="match status" value="1"/>
</dbReference>
<protein>
    <recommendedName>
        <fullName evidence="2">histidine kinase</fullName>
        <ecNumber evidence="2">2.7.13.3</ecNumber>
    </recommendedName>
</protein>
<proteinExistence type="predicted"/>
<evidence type="ECO:0000256" key="8">
    <source>
        <dbReference type="SAM" id="Phobius"/>
    </source>
</evidence>
<dbReference type="Proteomes" id="UP001595921">
    <property type="component" value="Unassembled WGS sequence"/>
</dbReference>
<dbReference type="PANTHER" id="PTHR44936:SF10">
    <property type="entry name" value="SENSOR PROTEIN RSTB"/>
    <property type="match status" value="1"/>
</dbReference>
<evidence type="ECO:0000256" key="4">
    <source>
        <dbReference type="ARBA" id="ARBA00022741"/>
    </source>
</evidence>
<dbReference type="GO" id="GO:0005524">
    <property type="term" value="F:ATP binding"/>
    <property type="evidence" value="ECO:0007669"/>
    <property type="project" value="UniProtKB-KW"/>
</dbReference>
<feature type="domain" description="PAS" evidence="10">
    <location>
        <begin position="234"/>
        <end position="287"/>
    </location>
</feature>
<gene>
    <name evidence="11" type="ORF">ACFO0N_03525</name>
</gene>
<dbReference type="SUPFAM" id="SSF55874">
    <property type="entry name" value="ATPase domain of HSP90 chaperone/DNA topoisomerase II/histidine kinase"/>
    <property type="match status" value="1"/>
</dbReference>
<evidence type="ECO:0000256" key="6">
    <source>
        <dbReference type="ARBA" id="ARBA00022840"/>
    </source>
</evidence>
<dbReference type="Pfam" id="PF16927">
    <property type="entry name" value="HisKA_7TM"/>
    <property type="match status" value="1"/>
</dbReference>
<dbReference type="SUPFAM" id="SSF55785">
    <property type="entry name" value="PYP-like sensor domain (PAS domain)"/>
    <property type="match status" value="1"/>
</dbReference>
<dbReference type="Pfam" id="PF08448">
    <property type="entry name" value="PAS_4"/>
    <property type="match status" value="1"/>
</dbReference>
<feature type="transmembrane region" description="Helical" evidence="8">
    <location>
        <begin position="95"/>
        <end position="114"/>
    </location>
</feature>
<keyword evidence="5 11" id="KW-0418">Kinase</keyword>
<dbReference type="SMART" id="SM00091">
    <property type="entry name" value="PAS"/>
    <property type="match status" value="1"/>
</dbReference>
<keyword evidence="8" id="KW-1133">Transmembrane helix</keyword>
<keyword evidence="8" id="KW-0812">Transmembrane</keyword>
<evidence type="ECO:0000256" key="7">
    <source>
        <dbReference type="SAM" id="MobiDB-lite"/>
    </source>
</evidence>
<dbReference type="PROSITE" id="PS50109">
    <property type="entry name" value="HIS_KIN"/>
    <property type="match status" value="1"/>
</dbReference>
<keyword evidence="6" id="KW-0067">ATP-binding</keyword>
<dbReference type="InterPro" id="IPR000014">
    <property type="entry name" value="PAS"/>
</dbReference>
<dbReference type="InterPro" id="IPR031621">
    <property type="entry name" value="HisKA_7TM"/>
</dbReference>
<keyword evidence="12" id="KW-1185">Reference proteome</keyword>
<dbReference type="Pfam" id="PF02518">
    <property type="entry name" value="HATPase_c"/>
    <property type="match status" value="1"/>
</dbReference>
<feature type="transmembrane region" description="Helical" evidence="8">
    <location>
        <begin position="207"/>
        <end position="226"/>
    </location>
</feature>
<reference evidence="11 12" key="1">
    <citation type="journal article" date="2019" name="Int. J. Syst. Evol. Microbiol.">
        <title>The Global Catalogue of Microorganisms (GCM) 10K type strain sequencing project: providing services to taxonomists for standard genome sequencing and annotation.</title>
        <authorList>
            <consortium name="The Broad Institute Genomics Platform"/>
            <consortium name="The Broad Institute Genome Sequencing Center for Infectious Disease"/>
            <person name="Wu L."/>
            <person name="Ma J."/>
        </authorList>
    </citation>
    <scope>NUCLEOTIDE SEQUENCE [LARGE SCALE GENOMIC DNA]</scope>
    <source>
        <strain evidence="11 12">CGMCC 1.12553</strain>
    </source>
</reference>
<keyword evidence="3" id="KW-0808">Transferase</keyword>
<dbReference type="RefSeq" id="WP_267621816.1">
    <property type="nucleotide sequence ID" value="NZ_JAODIW010000006.1"/>
</dbReference>
<dbReference type="InterPro" id="IPR050980">
    <property type="entry name" value="2C_sensor_his_kinase"/>
</dbReference>
<keyword evidence="4" id="KW-0547">Nucleotide-binding</keyword>
<dbReference type="PRINTS" id="PR00344">
    <property type="entry name" value="BCTRLSENSOR"/>
</dbReference>
<dbReference type="EC" id="2.7.13.3" evidence="2"/>
<keyword evidence="8" id="KW-0472">Membrane</keyword>
<dbReference type="CDD" id="cd00075">
    <property type="entry name" value="HATPase"/>
    <property type="match status" value="1"/>
</dbReference>
<feature type="transmembrane region" description="Helical" evidence="8">
    <location>
        <begin position="33"/>
        <end position="55"/>
    </location>
</feature>
<comment type="catalytic activity">
    <reaction evidence="1">
        <text>ATP + protein L-histidine = ADP + protein N-phospho-L-histidine.</text>
        <dbReference type="EC" id="2.7.13.3"/>
    </reaction>
</comment>
<accession>A0ABD5P8D9</accession>
<feature type="domain" description="Histidine kinase" evidence="9">
    <location>
        <begin position="392"/>
        <end position="594"/>
    </location>
</feature>
<dbReference type="InterPro" id="IPR003594">
    <property type="entry name" value="HATPase_dom"/>
</dbReference>
<evidence type="ECO:0000256" key="3">
    <source>
        <dbReference type="ARBA" id="ARBA00022679"/>
    </source>
</evidence>
<dbReference type="Gene3D" id="3.30.450.20">
    <property type="entry name" value="PAS domain"/>
    <property type="match status" value="1"/>
</dbReference>
<dbReference type="CDD" id="cd00130">
    <property type="entry name" value="PAS"/>
    <property type="match status" value="1"/>
</dbReference>
<sequence>MISPLTVLVFGAAVVGSALTAVALRVRRVPGTRWFALLMAGVTLWAGAVGMQLVADTTVATRFWYTVKYLGVGLTVTSWFAFALSYAGVSERLPTWSVAALVVEPVALLVLAATNARHERLWSATSVVTVDGFSVVESTYGPLFWVHAVYSYVLLGGGTLVLLWTFYRRDLYRRQVAALLVGLALPWVANVLHLVDASPTAPVDPTPIAFVGTGLSFAVAVGRLRFLDTMPVVRELARDAALEGMTAGAIILDSHGYVVDANAAAVGLLGRSRESLLGEPFDSVLPEVGIDVGAGADAGAGASPDAGAYDRVGEGTRIGEGTRSVRGDGGVDTSAVGGRVVNVDVGGRRRHLRVESSPVNAYGGRAIGRLVTLRDVTEQLIREQRLEVQNRVLRHTVRNDMNVVLGHLDRLATDLDDPAHRRAAEVSREKGAHVVDQSEKARNVERLLTSSRVRDLDLDDLVGAAVADCRVTHPDASVTTAVPPGTYVRADESLPEALRELVENALSHGEGPVAVAATVDDDTDVVTVEVRDEGPGIPPHERTVLTAGRETALEHSNGLGLWLVKWAVSRSGGSLDIRDAGSRGCVVSLSVPRA</sequence>
<dbReference type="PROSITE" id="PS50112">
    <property type="entry name" value="PAS"/>
    <property type="match status" value="1"/>
</dbReference>
<feature type="transmembrane region" description="Helical" evidence="8">
    <location>
        <begin position="67"/>
        <end position="89"/>
    </location>
</feature>
<dbReference type="AlphaFoldDB" id="A0ABD5P8D9"/>
<comment type="caution">
    <text evidence="11">The sequence shown here is derived from an EMBL/GenBank/DDBJ whole genome shotgun (WGS) entry which is preliminary data.</text>
</comment>
<feature type="transmembrane region" description="Helical" evidence="8">
    <location>
        <begin position="176"/>
        <end position="195"/>
    </location>
</feature>
<evidence type="ECO:0000313" key="11">
    <source>
        <dbReference type="EMBL" id="MFC4357016.1"/>
    </source>
</evidence>
<dbReference type="InterPro" id="IPR004358">
    <property type="entry name" value="Sig_transdc_His_kin-like_C"/>
</dbReference>
<evidence type="ECO:0000256" key="2">
    <source>
        <dbReference type="ARBA" id="ARBA00012438"/>
    </source>
</evidence>
<dbReference type="EMBL" id="JBHSDS010000003">
    <property type="protein sequence ID" value="MFC4357016.1"/>
    <property type="molecule type" value="Genomic_DNA"/>
</dbReference>